<dbReference type="EMBL" id="CP073041">
    <property type="protein sequence ID" value="UXE59433.1"/>
    <property type="molecule type" value="Genomic_DNA"/>
</dbReference>
<keyword evidence="1" id="KW-0732">Signal</keyword>
<evidence type="ECO:0000256" key="1">
    <source>
        <dbReference type="ARBA" id="ARBA00022729"/>
    </source>
</evidence>
<gene>
    <name evidence="5" type="ORF">KA717_26920</name>
</gene>
<sequence length="309" mass="32991">MTQKKETTILLMALLVTGGILGGGFWLFSRQSQPITPNQSTNPASNASPSLLPPPPAPMDVSALPAPTQVPQGTVVKINGSTSMVGINETLKKLFQTTFPGTQVLTNAQGSDKGILELMTGVIDVAGISRPLSSQEQAQGLAAVPMGRDAIAVVVSLENPFRQGLSQQQVREIFQGKITNWSVIGGKPSSIRVINRPPISGTYQAFQKLVLQDQPFGQGANFKTLERDATTPILQALGKDGISYATYRQIANQQTVRTVPIDGLTPEAANYPYVRELYYAYKNPPTPQVKAFLGFATSPQGQAAIAGIE</sequence>
<feature type="transmembrane region" description="Helical" evidence="3">
    <location>
        <begin position="7"/>
        <end position="28"/>
    </location>
</feature>
<keyword evidence="3" id="KW-0472">Membrane</keyword>
<dbReference type="KEGG" id="wna:KA717_26920"/>
<dbReference type="InterPro" id="IPR024370">
    <property type="entry name" value="PBP_domain"/>
</dbReference>
<dbReference type="Pfam" id="PF12849">
    <property type="entry name" value="PBP_like_2"/>
    <property type="match status" value="1"/>
</dbReference>
<evidence type="ECO:0000256" key="3">
    <source>
        <dbReference type="SAM" id="Phobius"/>
    </source>
</evidence>
<evidence type="ECO:0000259" key="4">
    <source>
        <dbReference type="Pfam" id="PF12849"/>
    </source>
</evidence>
<dbReference type="Gene3D" id="3.40.190.10">
    <property type="entry name" value="Periplasmic binding protein-like II"/>
    <property type="match status" value="2"/>
</dbReference>
<dbReference type="PANTHER" id="PTHR30570">
    <property type="entry name" value="PERIPLASMIC PHOSPHATE BINDING COMPONENT OF PHOSPHATE ABC TRANSPORTER"/>
    <property type="match status" value="1"/>
</dbReference>
<proteinExistence type="predicted"/>
<protein>
    <submittedName>
        <fullName evidence="5">Phosphate ABC transporter substrate-binding protein</fullName>
    </submittedName>
</protein>
<dbReference type="PANTHER" id="PTHR30570:SF1">
    <property type="entry name" value="PHOSPHATE-BINDING PROTEIN PSTS"/>
    <property type="match status" value="1"/>
</dbReference>
<evidence type="ECO:0000313" key="5">
    <source>
        <dbReference type="EMBL" id="UXE59433.1"/>
    </source>
</evidence>
<dbReference type="SUPFAM" id="SSF53850">
    <property type="entry name" value="Periplasmic binding protein-like II"/>
    <property type="match status" value="1"/>
</dbReference>
<feature type="region of interest" description="Disordered" evidence="2">
    <location>
        <begin position="35"/>
        <end position="60"/>
    </location>
</feature>
<feature type="domain" description="PBP" evidence="4">
    <location>
        <begin position="72"/>
        <end position="299"/>
    </location>
</feature>
<keyword evidence="3" id="KW-1133">Transmembrane helix</keyword>
<accession>A0A977KT66</accession>
<name>A0A977KT66_9CYAN</name>
<organism evidence="5">
    <name type="scientific">Woronichinia naegeliana WA131</name>
    <dbReference type="NCBI Taxonomy" id="2824559"/>
    <lineage>
        <taxon>Bacteria</taxon>
        <taxon>Bacillati</taxon>
        <taxon>Cyanobacteriota</taxon>
        <taxon>Cyanophyceae</taxon>
        <taxon>Synechococcales</taxon>
        <taxon>Coelosphaeriaceae</taxon>
        <taxon>Woronichinia</taxon>
    </lineage>
</organism>
<reference evidence="5" key="1">
    <citation type="submission" date="2021-04" db="EMBL/GenBank/DDBJ databases">
        <title>Genome sequence of Woronichinia naegeliana from Washington state freshwater lake bloom.</title>
        <authorList>
            <person name="Dreher T.W."/>
        </authorList>
    </citation>
    <scope>NUCLEOTIDE SEQUENCE</scope>
    <source>
        <strain evidence="5">WA131</strain>
    </source>
</reference>
<dbReference type="CDD" id="cd13653">
    <property type="entry name" value="PBP2_phosphate_like_1"/>
    <property type="match status" value="1"/>
</dbReference>
<keyword evidence="3" id="KW-0812">Transmembrane</keyword>
<dbReference type="InterPro" id="IPR050811">
    <property type="entry name" value="Phosphate_ABC_transporter"/>
</dbReference>
<evidence type="ECO:0000256" key="2">
    <source>
        <dbReference type="SAM" id="MobiDB-lite"/>
    </source>
</evidence>
<dbReference type="AlphaFoldDB" id="A0A977KT66"/>
<dbReference type="Proteomes" id="UP001065613">
    <property type="component" value="Chromosome"/>
</dbReference>